<dbReference type="EMBL" id="LVWI01000036">
    <property type="protein sequence ID" value="OKP87037.1"/>
    <property type="molecule type" value="Genomic_DNA"/>
</dbReference>
<dbReference type="RefSeq" id="WP_074088768.1">
    <property type="nucleotide sequence ID" value="NZ_LVWI01000036.1"/>
</dbReference>
<dbReference type="Proteomes" id="UP000186058">
    <property type="component" value="Unassembled WGS sequence"/>
</dbReference>
<comment type="caution">
    <text evidence="1">The sequence shown here is derived from an EMBL/GenBank/DDBJ whole genome shotgun (WGS) entry which is preliminary data.</text>
</comment>
<evidence type="ECO:0000313" key="1">
    <source>
        <dbReference type="EMBL" id="OKP87037.1"/>
    </source>
</evidence>
<name>A0ABX3ERP1_9BACL</name>
<accession>A0ABX3ERP1</accession>
<gene>
    <name evidence="1" type="ORF">A3844_11100</name>
</gene>
<proteinExistence type="predicted"/>
<evidence type="ECO:0000313" key="2">
    <source>
        <dbReference type="Proteomes" id="UP000186058"/>
    </source>
</evidence>
<protein>
    <recommendedName>
        <fullName evidence="3">Helix-turn-helix conjugative transposon-like domain-containing protein</fullName>
    </recommendedName>
</protein>
<sequence length="73" mass="8517">MEEENDSGIKSEDEFLGLLERLQKDNDESATLALLKFFEKDMVRLTRVLRMPKEDAIQSMKVELLECLKRKNG</sequence>
<organism evidence="1 2">
    <name type="scientific">Paenibacillus helianthi</name>
    <dbReference type="NCBI Taxonomy" id="1349432"/>
    <lineage>
        <taxon>Bacteria</taxon>
        <taxon>Bacillati</taxon>
        <taxon>Bacillota</taxon>
        <taxon>Bacilli</taxon>
        <taxon>Bacillales</taxon>
        <taxon>Paenibacillaceae</taxon>
        <taxon>Paenibacillus</taxon>
    </lineage>
</organism>
<keyword evidence="2" id="KW-1185">Reference proteome</keyword>
<reference evidence="1 2" key="1">
    <citation type="submission" date="2016-03" db="EMBL/GenBank/DDBJ databases">
        <authorList>
            <person name="Sant'Anna F.H."/>
            <person name="Ambrosini A."/>
            <person name="Souza R."/>
            <person name="Bach E."/>
            <person name="Fernandes G."/>
            <person name="Balsanelli E."/>
            <person name="Baura V.A."/>
            <person name="Souza E.M."/>
            <person name="Passaglia L."/>
        </authorList>
    </citation>
    <scope>NUCLEOTIDE SEQUENCE [LARGE SCALE GENOMIC DNA]</scope>
    <source>
        <strain evidence="1 2">P26E</strain>
    </source>
</reference>
<evidence type="ECO:0008006" key="3">
    <source>
        <dbReference type="Google" id="ProtNLM"/>
    </source>
</evidence>